<name>X1F3P3_9ZZZZ</name>
<reference evidence="1" key="1">
    <citation type="journal article" date="2014" name="Front. Microbiol.">
        <title>High frequency of phylogenetically diverse reductive dehalogenase-homologous genes in deep subseafloor sedimentary metagenomes.</title>
        <authorList>
            <person name="Kawai M."/>
            <person name="Futagami T."/>
            <person name="Toyoda A."/>
            <person name="Takaki Y."/>
            <person name="Nishi S."/>
            <person name="Hori S."/>
            <person name="Arai W."/>
            <person name="Tsubouchi T."/>
            <person name="Morono Y."/>
            <person name="Uchiyama I."/>
            <person name="Ito T."/>
            <person name="Fujiyama A."/>
            <person name="Inagaki F."/>
            <person name="Takami H."/>
        </authorList>
    </citation>
    <scope>NUCLEOTIDE SEQUENCE</scope>
    <source>
        <strain evidence="1">Expedition CK06-06</strain>
    </source>
</reference>
<gene>
    <name evidence="1" type="ORF">S03H2_09904</name>
</gene>
<accession>X1F3P3</accession>
<comment type="caution">
    <text evidence="1">The sequence shown here is derived from an EMBL/GenBank/DDBJ whole genome shotgun (WGS) entry which is preliminary data.</text>
</comment>
<protein>
    <submittedName>
        <fullName evidence="1">Uncharacterized protein</fullName>
    </submittedName>
</protein>
<organism evidence="1">
    <name type="scientific">marine sediment metagenome</name>
    <dbReference type="NCBI Taxonomy" id="412755"/>
    <lineage>
        <taxon>unclassified sequences</taxon>
        <taxon>metagenomes</taxon>
        <taxon>ecological metagenomes</taxon>
    </lineage>
</organism>
<dbReference type="AlphaFoldDB" id="X1F3P3"/>
<sequence length="84" mass="9754">MKRSKKYPIEIYNRILELKEELPQRSAPLVHSILKSEFPTSCPSLSTIRKFIRDQGLTYKPNPSNQHIIVLKYNNTGTRLWGGI</sequence>
<proteinExistence type="predicted"/>
<evidence type="ECO:0000313" key="1">
    <source>
        <dbReference type="EMBL" id="GAH27200.1"/>
    </source>
</evidence>
<dbReference type="EMBL" id="BARU01005132">
    <property type="protein sequence ID" value="GAH27200.1"/>
    <property type="molecule type" value="Genomic_DNA"/>
</dbReference>